<dbReference type="Proteomes" id="UP000315995">
    <property type="component" value="Chromosome"/>
</dbReference>
<sequence>MRAVKRIEIVIDSLQIDRMVELLDDAGVSGYTVLPNARGRGRRGVRSGDEITGALENIYVMTICESDNLDTVLAAIRPLLDRFGGMCVVSDAELMEA</sequence>
<evidence type="ECO:0000313" key="1">
    <source>
        <dbReference type="EMBL" id="QDG50616.1"/>
    </source>
</evidence>
<dbReference type="InterPro" id="IPR015867">
    <property type="entry name" value="N-reg_PII/ATP_PRibTrfase_C"/>
</dbReference>
<dbReference type="OrthoDB" id="5344115at2"/>
<keyword evidence="2" id="KW-1185">Reference proteome</keyword>
<evidence type="ECO:0000313" key="2">
    <source>
        <dbReference type="Proteomes" id="UP000315995"/>
    </source>
</evidence>
<organism evidence="1 2">
    <name type="scientific">Persicimonas caeni</name>
    <dbReference type="NCBI Taxonomy" id="2292766"/>
    <lineage>
        <taxon>Bacteria</taxon>
        <taxon>Deltaproteobacteria</taxon>
        <taxon>Bradymonadales</taxon>
        <taxon>Bradymonadaceae</taxon>
        <taxon>Persicimonas</taxon>
    </lineage>
</organism>
<reference evidence="1 2" key="1">
    <citation type="submission" date="2019-06" db="EMBL/GenBank/DDBJ databases">
        <title>Persicimonas caeni gen. nov., sp. nov., a predatory bacterium isolated from solar saltern.</title>
        <authorList>
            <person name="Wang S."/>
        </authorList>
    </citation>
    <scope>NUCLEOTIDE SEQUENCE [LARGE SCALE GENOMIC DNA]</scope>
    <source>
        <strain evidence="1 2">YN101</strain>
    </source>
</reference>
<dbReference type="EMBL" id="CP041186">
    <property type="protein sequence ID" value="QDG50616.1"/>
    <property type="molecule type" value="Genomic_DNA"/>
</dbReference>
<dbReference type="GO" id="GO:0030234">
    <property type="term" value="F:enzyme regulator activity"/>
    <property type="evidence" value="ECO:0007669"/>
    <property type="project" value="InterPro"/>
</dbReference>
<dbReference type="AlphaFoldDB" id="A0A4Y6PQM4"/>
<dbReference type="InterPro" id="IPR011322">
    <property type="entry name" value="N-reg_PII-like_a/b"/>
</dbReference>
<dbReference type="Pfam" id="PF00543">
    <property type="entry name" value="P-II"/>
    <property type="match status" value="1"/>
</dbReference>
<dbReference type="GO" id="GO:0006808">
    <property type="term" value="P:regulation of nitrogen utilization"/>
    <property type="evidence" value="ECO:0007669"/>
    <property type="project" value="InterPro"/>
</dbReference>
<dbReference type="InterPro" id="IPR002187">
    <property type="entry name" value="N-reg_PII"/>
</dbReference>
<name>A0A4Y6PQM4_PERCE</name>
<dbReference type="Gene3D" id="3.30.70.120">
    <property type="match status" value="1"/>
</dbReference>
<proteinExistence type="predicted"/>
<dbReference type="PROSITE" id="PS51343">
    <property type="entry name" value="PII_GLNB_DOM"/>
    <property type="match status" value="1"/>
</dbReference>
<protein>
    <submittedName>
        <fullName evidence="1">Transcriptional regulator</fullName>
    </submittedName>
</protein>
<accession>A0A4Y6PQM4</accession>
<dbReference type="SUPFAM" id="SSF54913">
    <property type="entry name" value="GlnB-like"/>
    <property type="match status" value="1"/>
</dbReference>
<accession>A0A5B8Y3E6</accession>
<gene>
    <name evidence="1" type="ORF">FIV42_07690</name>
</gene>
<dbReference type="RefSeq" id="WP_141197108.1">
    <property type="nucleotide sequence ID" value="NZ_CP041186.1"/>
</dbReference>